<dbReference type="InterPro" id="IPR044020">
    <property type="entry name" value="DUF5676"/>
</dbReference>
<dbReference type="Proteomes" id="UP000232693">
    <property type="component" value="Chromosome"/>
</dbReference>
<dbReference type="RefSeq" id="WP_106646692.1">
    <property type="nucleotide sequence ID" value="NZ_BMGO01000001.1"/>
</dbReference>
<name>A0A2K9AUM1_9GAMM</name>
<dbReference type="Pfam" id="PF18926">
    <property type="entry name" value="DUF5676"/>
    <property type="match status" value="1"/>
</dbReference>
<accession>A0A2K9AUM1</accession>
<evidence type="ECO:0000313" key="1">
    <source>
        <dbReference type="EMBL" id="AUD78841.1"/>
    </source>
</evidence>
<dbReference type="EMBL" id="CP025120">
    <property type="protein sequence ID" value="AUD78841.1"/>
    <property type="molecule type" value="Genomic_DNA"/>
</dbReference>
<reference evidence="1 2" key="1">
    <citation type="submission" date="2017-12" db="EMBL/GenBank/DDBJ databases">
        <title>Kangiella profundi FT102 completed genome.</title>
        <authorList>
            <person name="Xu J."/>
            <person name="Wang J."/>
            <person name="Lu Y."/>
        </authorList>
    </citation>
    <scope>NUCLEOTIDE SEQUENCE [LARGE SCALE GENOMIC DNA]</scope>
    <source>
        <strain evidence="1 2">FT102</strain>
    </source>
</reference>
<evidence type="ECO:0000313" key="2">
    <source>
        <dbReference type="Proteomes" id="UP000232693"/>
    </source>
</evidence>
<proteinExistence type="predicted"/>
<protein>
    <submittedName>
        <fullName evidence="1">Uncharacterized protein</fullName>
    </submittedName>
</protein>
<dbReference type="AlphaFoldDB" id="A0A2K9AUM1"/>
<sequence length="85" mass="9301">MKLHTFKFGLACLISAIVFWVICSVLVAVIPSMAMSISGDMLHMQLQDMGWHLTITGVVWGGIAWALVAGILGWLLAAIYNRLLD</sequence>
<dbReference type="KEGG" id="kpd:CW740_06080"/>
<dbReference type="OrthoDB" id="7605427at2"/>
<keyword evidence="2" id="KW-1185">Reference proteome</keyword>
<gene>
    <name evidence="1" type="ORF">CW740_06080</name>
</gene>
<organism evidence="1 2">
    <name type="scientific">Kangiella profundi</name>
    <dbReference type="NCBI Taxonomy" id="1561924"/>
    <lineage>
        <taxon>Bacteria</taxon>
        <taxon>Pseudomonadati</taxon>
        <taxon>Pseudomonadota</taxon>
        <taxon>Gammaproteobacteria</taxon>
        <taxon>Kangiellales</taxon>
        <taxon>Kangiellaceae</taxon>
        <taxon>Kangiella</taxon>
    </lineage>
</organism>